<protein>
    <submittedName>
        <fullName evidence="1">Predicted phosphohydrolase or phosphomutase, AlkP superfamily</fullName>
    </submittedName>
</protein>
<dbReference type="OrthoDB" id="198670at2157"/>
<evidence type="ECO:0000313" key="2">
    <source>
        <dbReference type="Proteomes" id="UP000186914"/>
    </source>
</evidence>
<keyword evidence="1" id="KW-0378">Hydrolase</keyword>
<evidence type="ECO:0000313" key="1">
    <source>
        <dbReference type="EMBL" id="SIR19313.1"/>
    </source>
</evidence>
<reference evidence="2" key="1">
    <citation type="submission" date="2017-01" db="EMBL/GenBank/DDBJ databases">
        <authorList>
            <person name="Varghese N."/>
            <person name="Submissions S."/>
        </authorList>
    </citation>
    <scope>NUCLEOTIDE SEQUENCE [LARGE SCALE GENOMIC DNA]</scope>
    <source>
        <strain evidence="2">CGMCC 1.7737</strain>
    </source>
</reference>
<accession>A0A1N6YXH4</accession>
<dbReference type="RefSeq" id="WP_076429721.1">
    <property type="nucleotide sequence ID" value="NZ_FTNO01000001.1"/>
</dbReference>
<dbReference type="SUPFAM" id="SSF53649">
    <property type="entry name" value="Alkaline phosphatase-like"/>
    <property type="match status" value="1"/>
</dbReference>
<dbReference type="EMBL" id="FTNO01000001">
    <property type="protein sequence ID" value="SIR19313.1"/>
    <property type="molecule type" value="Genomic_DNA"/>
</dbReference>
<dbReference type="PANTHER" id="PTHR10151">
    <property type="entry name" value="ECTONUCLEOTIDE PYROPHOSPHATASE/PHOSPHODIESTERASE"/>
    <property type="match status" value="1"/>
</dbReference>
<keyword evidence="2" id="KW-1185">Reference proteome</keyword>
<organism evidence="1 2">
    <name type="scientific">Haladaptatus litoreus</name>
    <dbReference type="NCBI Taxonomy" id="553468"/>
    <lineage>
        <taxon>Archaea</taxon>
        <taxon>Methanobacteriati</taxon>
        <taxon>Methanobacteriota</taxon>
        <taxon>Stenosarchaea group</taxon>
        <taxon>Halobacteria</taxon>
        <taxon>Halobacteriales</taxon>
        <taxon>Haladaptataceae</taxon>
        <taxon>Haladaptatus</taxon>
    </lineage>
</organism>
<dbReference type="GO" id="GO:0016787">
    <property type="term" value="F:hydrolase activity"/>
    <property type="evidence" value="ECO:0007669"/>
    <property type="project" value="UniProtKB-KW"/>
</dbReference>
<gene>
    <name evidence="1" type="ORF">SAMN05421858_1766</name>
</gene>
<dbReference type="InterPro" id="IPR017850">
    <property type="entry name" value="Alkaline_phosphatase_core_sf"/>
</dbReference>
<dbReference type="PANTHER" id="PTHR10151:SF120">
    <property type="entry name" value="BIS(5'-ADENOSYL)-TRIPHOSPHATASE"/>
    <property type="match status" value="1"/>
</dbReference>
<name>A0A1N6YXH4_9EURY</name>
<sequence length="528" mass="59032">MSKETANPERAFVLGLDGVPWDLIRRWTEEGKLPNFARVVEEGASGPLSSTTPDATPLAWPTIATGVWPDKHGLYGFQHLEREYTHRMNTSADVRRPELWDILSPAVVGNVPMTYPASEIDGTLVTGMMTPEMDERFTHPTEFGKELKETIPDYRIGLSWDEFRNRPDEFREELSTLLETRRKLMGRLMDEEWRLFFFVYTAPDRLQHLIWEEDALLDHYRELDDILGEVMEYTESRDSALFIVSDHGFGPISRFVFLNTLLEREGHLQRKGGDGTRGALARVGLTKNRVQGLLSRLGVSEKSLVEHLPKSVVDTVAAQVPGEHNLYDVEFEETVAFAHGSGNVYVNDTIRFDPGVVAPEDVPAIKSELRSLFEGLTDPETENRALDVHDGDELFPTDPHSPDLVVKGKEEYETAVSLTRDVFRDSGSKVASHRPEGIFLAWGPSVEQGASATDANVTDVAPTILHALDEAVPSDADGRVLKEIFHDGSKPGRRAVSQREYGQAGSATAVEADFDDVEDRLRGLGYME</sequence>
<dbReference type="Pfam" id="PF01663">
    <property type="entry name" value="Phosphodiest"/>
    <property type="match status" value="1"/>
</dbReference>
<dbReference type="Gene3D" id="3.40.720.10">
    <property type="entry name" value="Alkaline Phosphatase, subunit A"/>
    <property type="match status" value="2"/>
</dbReference>
<dbReference type="InterPro" id="IPR002591">
    <property type="entry name" value="Phosphodiest/P_Trfase"/>
</dbReference>
<dbReference type="AlphaFoldDB" id="A0A1N6YXH4"/>
<proteinExistence type="predicted"/>
<dbReference type="Proteomes" id="UP000186914">
    <property type="component" value="Unassembled WGS sequence"/>
</dbReference>